<dbReference type="Gene3D" id="1.10.150.130">
    <property type="match status" value="1"/>
</dbReference>
<dbReference type="EMBL" id="MDJD01000054">
    <property type="protein sequence ID" value="OEJ98554.1"/>
    <property type="molecule type" value="Genomic_DNA"/>
</dbReference>
<accession>A0A1E5SHG7</accession>
<dbReference type="InterPro" id="IPR013762">
    <property type="entry name" value="Integrase-like_cat_sf"/>
</dbReference>
<dbReference type="Proteomes" id="UP000095713">
    <property type="component" value="Unassembled WGS sequence"/>
</dbReference>
<reference evidence="3 4" key="1">
    <citation type="submission" date="2016-05" db="EMBL/GenBank/DDBJ databases">
        <title>Draft Genome Sequence of Algibacter sp. Strain SK-16 Isolated from the Surface Water of Aburatsubo Inlet.</title>
        <authorList>
            <person name="Wong S.-K."/>
            <person name="Yoshizawa S."/>
            <person name="Nakajima Y."/>
            <person name="Ogura Y."/>
            <person name="Tetsuya H."/>
            <person name="Hamasaki K."/>
        </authorList>
    </citation>
    <scope>NUCLEOTIDE SEQUENCE [LARGE SCALE GENOMIC DNA]</scope>
    <source>
        <strain evidence="3 4">SK-16</strain>
    </source>
</reference>
<dbReference type="InterPro" id="IPR010998">
    <property type="entry name" value="Integrase_recombinase_N"/>
</dbReference>
<dbReference type="GO" id="GO:0006310">
    <property type="term" value="P:DNA recombination"/>
    <property type="evidence" value="ECO:0007669"/>
    <property type="project" value="UniProtKB-KW"/>
</dbReference>
<dbReference type="InterPro" id="IPR011010">
    <property type="entry name" value="DNA_brk_join_enz"/>
</dbReference>
<evidence type="ECO:0000313" key="3">
    <source>
        <dbReference type="EMBL" id="OEJ98554.1"/>
    </source>
</evidence>
<dbReference type="RefSeq" id="WP_069831242.1">
    <property type="nucleotide sequence ID" value="NZ_MDJD01000054.1"/>
</dbReference>
<sequence>MKRKKLPNNKHNGLSIYCSKSKCDRHFSWTHVNEKQEDGSFVKKEPHCGITNKKLSSCRFYEKHKFITRIHIPGTYKGRKSKTLDASNYVEAVVEAIEFENEFKKEFKVSSTPTEFVSKRCFLINAQARYIEVLSNINVPDHKKKVRSKDYISEEKSRLKEFNEALVKNGVNKRMILIDRITDHHVGIYHTSILKGRENKNRTYNNKVASLKRFFNWAIKYYKLKIVNPFDEVNKRAEVIRKDTITGEEYKRLLAIISPERGIAIVGLKDKQRKQRYKLYLKDGIELALHTGGRREEIVVLKWNMIKSIKGELSYIEMSNLKVERQLGEGFNENVALKIIPITRSLLKLLYRMGYEKYKDSD</sequence>
<keyword evidence="1" id="KW-0238">DNA-binding</keyword>
<dbReference type="Gene3D" id="1.10.443.10">
    <property type="entry name" value="Intergrase catalytic core"/>
    <property type="match status" value="1"/>
</dbReference>
<proteinExistence type="predicted"/>
<dbReference type="SUPFAM" id="SSF56349">
    <property type="entry name" value="DNA breaking-rejoining enzymes"/>
    <property type="match status" value="1"/>
</dbReference>
<keyword evidence="4" id="KW-1185">Reference proteome</keyword>
<evidence type="ECO:0008006" key="5">
    <source>
        <dbReference type="Google" id="ProtNLM"/>
    </source>
</evidence>
<keyword evidence="2" id="KW-0233">DNA recombination</keyword>
<evidence type="ECO:0000313" key="4">
    <source>
        <dbReference type="Proteomes" id="UP000095713"/>
    </source>
</evidence>
<evidence type="ECO:0000256" key="1">
    <source>
        <dbReference type="ARBA" id="ARBA00023125"/>
    </source>
</evidence>
<dbReference type="AlphaFoldDB" id="A0A1E5SHG7"/>
<dbReference type="GO" id="GO:0003677">
    <property type="term" value="F:DNA binding"/>
    <property type="evidence" value="ECO:0007669"/>
    <property type="project" value="UniProtKB-KW"/>
</dbReference>
<organism evidence="3 4">
    <name type="scientific">Flavivirga aquatica</name>
    <dbReference type="NCBI Taxonomy" id="1849968"/>
    <lineage>
        <taxon>Bacteria</taxon>
        <taxon>Pseudomonadati</taxon>
        <taxon>Bacteroidota</taxon>
        <taxon>Flavobacteriia</taxon>
        <taxon>Flavobacteriales</taxon>
        <taxon>Flavobacteriaceae</taxon>
        <taxon>Flavivirga</taxon>
    </lineage>
</organism>
<dbReference type="GO" id="GO:0015074">
    <property type="term" value="P:DNA integration"/>
    <property type="evidence" value="ECO:0007669"/>
    <property type="project" value="InterPro"/>
</dbReference>
<gene>
    <name evidence="3" type="ORF">A8C32_04950</name>
</gene>
<protein>
    <recommendedName>
        <fullName evidence="5">Core-binding (CB) domain-containing protein</fullName>
    </recommendedName>
</protein>
<comment type="caution">
    <text evidence="3">The sequence shown here is derived from an EMBL/GenBank/DDBJ whole genome shotgun (WGS) entry which is preliminary data.</text>
</comment>
<evidence type="ECO:0000256" key="2">
    <source>
        <dbReference type="ARBA" id="ARBA00023172"/>
    </source>
</evidence>
<name>A0A1E5SHG7_9FLAO</name>